<feature type="domain" description="PilZ" evidence="1">
    <location>
        <begin position="99"/>
        <end position="175"/>
    </location>
</feature>
<evidence type="ECO:0000313" key="2">
    <source>
        <dbReference type="EMBL" id="HHI97691.1"/>
    </source>
</evidence>
<evidence type="ECO:0000259" key="1">
    <source>
        <dbReference type="Pfam" id="PF07238"/>
    </source>
</evidence>
<dbReference type="InterPro" id="IPR009875">
    <property type="entry name" value="PilZ_domain"/>
</dbReference>
<dbReference type="EMBL" id="DROK01000224">
    <property type="protein sequence ID" value="HHI97691.1"/>
    <property type="molecule type" value="Genomic_DNA"/>
</dbReference>
<accession>A0A7V5U329</accession>
<gene>
    <name evidence="2" type="ORF">ENJ96_07535</name>
</gene>
<name>A0A7V5U329_9BACT</name>
<dbReference type="Pfam" id="PF07238">
    <property type="entry name" value="PilZ"/>
    <property type="match status" value="1"/>
</dbReference>
<proteinExistence type="predicted"/>
<dbReference type="GO" id="GO:0035438">
    <property type="term" value="F:cyclic-di-GMP binding"/>
    <property type="evidence" value="ECO:0007669"/>
    <property type="project" value="InterPro"/>
</dbReference>
<sequence>MSEEKRRFIRIYDRVLLRLKPLAREEFEQKLANFREGKERPWIDPVRPPGEVVKFESFLKRLRERDRELAGILQILNQKLDRILIHLLGKEFLKGFQEVEANISAGGLRVRLDNAPQPGQLYEIDLGLLPDWIFLKTFGEVIRVDECEEGGYEVAFKFVWITEADQDKLVQHIFRQQVLQIQASKRVKT</sequence>
<comment type="caution">
    <text evidence="2">The sequence shown here is derived from an EMBL/GenBank/DDBJ whole genome shotgun (WGS) entry which is preliminary data.</text>
</comment>
<dbReference type="AlphaFoldDB" id="A0A7V5U329"/>
<protein>
    <submittedName>
        <fullName evidence="2">PilZ domain-containing protein</fullName>
    </submittedName>
</protein>
<reference evidence="2" key="1">
    <citation type="journal article" date="2020" name="mSystems">
        <title>Genome- and Community-Level Interaction Insights into Carbon Utilization and Element Cycling Functions of Hydrothermarchaeota in Hydrothermal Sediment.</title>
        <authorList>
            <person name="Zhou Z."/>
            <person name="Liu Y."/>
            <person name="Xu W."/>
            <person name="Pan J."/>
            <person name="Luo Z.H."/>
            <person name="Li M."/>
        </authorList>
    </citation>
    <scope>NUCLEOTIDE SEQUENCE [LARGE SCALE GENOMIC DNA]</scope>
    <source>
        <strain evidence="2">HyVt-533</strain>
    </source>
</reference>
<organism evidence="2">
    <name type="scientific">Thermodesulfatator atlanticus</name>
    <dbReference type="NCBI Taxonomy" id="501497"/>
    <lineage>
        <taxon>Bacteria</taxon>
        <taxon>Pseudomonadati</taxon>
        <taxon>Thermodesulfobacteriota</taxon>
        <taxon>Thermodesulfobacteria</taxon>
        <taxon>Thermodesulfobacteriales</taxon>
        <taxon>Thermodesulfatatoraceae</taxon>
        <taxon>Thermodesulfatator</taxon>
    </lineage>
</organism>
<dbReference type="Proteomes" id="UP000886101">
    <property type="component" value="Unassembled WGS sequence"/>
</dbReference>